<dbReference type="Proteomes" id="UP000321926">
    <property type="component" value="Unassembled WGS sequence"/>
</dbReference>
<sequence>MQTTLCKTDREEILRLLDLLDKKRFATGVEWLEESEEFKSIQKIASQEHHPSGDQSLLSNASSFSWERLLSMRDEAMKLFFNGGPQAEIEGIIQREIERRLLALLPQEK</sequence>
<evidence type="ECO:0000313" key="2">
    <source>
        <dbReference type="Proteomes" id="UP000321926"/>
    </source>
</evidence>
<dbReference type="RefSeq" id="WP_147919938.1">
    <property type="nucleotide sequence ID" value="NZ_VRTY01000003.1"/>
</dbReference>
<proteinExistence type="predicted"/>
<name>A0A5C8KE66_9BACT</name>
<dbReference type="EMBL" id="VRTY01000003">
    <property type="protein sequence ID" value="TXK52366.1"/>
    <property type="molecule type" value="Genomic_DNA"/>
</dbReference>
<comment type="caution">
    <text evidence="1">The sequence shown here is derived from an EMBL/GenBank/DDBJ whole genome shotgun (WGS) entry which is preliminary data.</text>
</comment>
<dbReference type="AlphaFoldDB" id="A0A5C8KE66"/>
<protein>
    <submittedName>
        <fullName evidence="1">Uncharacterized protein</fullName>
    </submittedName>
</protein>
<evidence type="ECO:0000313" key="1">
    <source>
        <dbReference type="EMBL" id="TXK52366.1"/>
    </source>
</evidence>
<gene>
    <name evidence="1" type="ORF">FVR03_01230</name>
</gene>
<accession>A0A5C8KE66</accession>
<reference evidence="1 2" key="1">
    <citation type="submission" date="2019-08" db="EMBL/GenBank/DDBJ databases">
        <authorList>
            <person name="Shi S."/>
        </authorList>
    </citation>
    <scope>NUCLEOTIDE SEQUENCE [LARGE SCALE GENOMIC DNA]</scope>
    <source>
        <strain evidence="1 2">GY10130</strain>
    </source>
</reference>
<keyword evidence="2" id="KW-1185">Reference proteome</keyword>
<organism evidence="1 2">
    <name type="scientific">Pontibacter qinzhouensis</name>
    <dbReference type="NCBI Taxonomy" id="2603253"/>
    <lineage>
        <taxon>Bacteria</taxon>
        <taxon>Pseudomonadati</taxon>
        <taxon>Bacteroidota</taxon>
        <taxon>Cytophagia</taxon>
        <taxon>Cytophagales</taxon>
        <taxon>Hymenobacteraceae</taxon>
        <taxon>Pontibacter</taxon>
    </lineage>
</organism>